<dbReference type="SMART" id="SM00066">
    <property type="entry name" value="GAL4"/>
    <property type="match status" value="1"/>
</dbReference>
<dbReference type="GO" id="GO:0000981">
    <property type="term" value="F:DNA-binding transcription factor activity, RNA polymerase II-specific"/>
    <property type="evidence" value="ECO:0007669"/>
    <property type="project" value="InterPro"/>
</dbReference>
<dbReference type="EMBL" id="JAQQPM010000004">
    <property type="protein sequence ID" value="KAK2071194.1"/>
    <property type="molecule type" value="Genomic_DNA"/>
</dbReference>
<dbReference type="Gene3D" id="4.10.240.10">
    <property type="entry name" value="Zn(2)-C6 fungal-type DNA-binding domain"/>
    <property type="match status" value="1"/>
</dbReference>
<dbReference type="Pfam" id="PF00172">
    <property type="entry name" value="Zn_clus"/>
    <property type="match status" value="1"/>
</dbReference>
<evidence type="ECO:0000313" key="4">
    <source>
        <dbReference type="Proteomes" id="UP001217918"/>
    </source>
</evidence>
<dbReference type="AlphaFoldDB" id="A0AAD9I4P4"/>
<dbReference type="InterPro" id="IPR053181">
    <property type="entry name" value="EcdB-like_regulator"/>
</dbReference>
<comment type="caution">
    <text evidence="3">The sequence shown here is derived from an EMBL/GenBank/DDBJ whole genome shotgun (WGS) entry which is preliminary data.</text>
</comment>
<dbReference type="Proteomes" id="UP001217918">
    <property type="component" value="Unassembled WGS sequence"/>
</dbReference>
<reference evidence="3" key="1">
    <citation type="journal article" date="2023" name="Mol. Plant Microbe Interact.">
        <title>Elucidating the Obligate Nature and Biological Capacity of an Invasive Fungal Corn Pathogen.</title>
        <authorList>
            <person name="MacCready J.S."/>
            <person name="Roggenkamp E.M."/>
            <person name="Gdanetz K."/>
            <person name="Chilvers M.I."/>
        </authorList>
    </citation>
    <scope>NUCLEOTIDE SEQUENCE</scope>
    <source>
        <strain evidence="3">PM02</strain>
    </source>
</reference>
<evidence type="ECO:0000256" key="1">
    <source>
        <dbReference type="ARBA" id="ARBA00023242"/>
    </source>
</evidence>
<dbReference type="CDD" id="cd00067">
    <property type="entry name" value="GAL4"/>
    <property type="match status" value="1"/>
</dbReference>
<evidence type="ECO:0000313" key="3">
    <source>
        <dbReference type="EMBL" id="KAK2071194.1"/>
    </source>
</evidence>
<organism evidence="3 4">
    <name type="scientific">Phyllachora maydis</name>
    <dbReference type="NCBI Taxonomy" id="1825666"/>
    <lineage>
        <taxon>Eukaryota</taxon>
        <taxon>Fungi</taxon>
        <taxon>Dikarya</taxon>
        <taxon>Ascomycota</taxon>
        <taxon>Pezizomycotina</taxon>
        <taxon>Sordariomycetes</taxon>
        <taxon>Sordariomycetidae</taxon>
        <taxon>Phyllachorales</taxon>
        <taxon>Phyllachoraceae</taxon>
        <taxon>Phyllachora</taxon>
    </lineage>
</organism>
<dbReference type="GO" id="GO:0008270">
    <property type="term" value="F:zinc ion binding"/>
    <property type="evidence" value="ECO:0007669"/>
    <property type="project" value="InterPro"/>
</dbReference>
<dbReference type="InterPro" id="IPR001138">
    <property type="entry name" value="Zn2Cys6_DnaBD"/>
</dbReference>
<keyword evidence="1" id="KW-0539">Nucleus</keyword>
<proteinExistence type="predicted"/>
<protein>
    <recommendedName>
        <fullName evidence="2">Zn(2)-C6 fungal-type domain-containing protein</fullName>
    </recommendedName>
</protein>
<dbReference type="PROSITE" id="PS50048">
    <property type="entry name" value="ZN2_CY6_FUNGAL_2"/>
    <property type="match status" value="1"/>
</dbReference>
<dbReference type="PANTHER" id="PTHR47785:SF6">
    <property type="entry name" value="ZN(II)2CYS6 TRANSCRIPTION FACTOR (EUROFUNG)"/>
    <property type="match status" value="1"/>
</dbReference>
<evidence type="ECO:0000259" key="2">
    <source>
        <dbReference type="PROSITE" id="PS50048"/>
    </source>
</evidence>
<sequence length="237" mass="25620">MQASLPPSSSPSPSGSIAIRKERGAIAAQACDTCRSRKQRCDEQRPKCSTCIKFKLDCNYREPLPTKKDKTLVEILDRLKSLEGKIDSLSKIDGLPFRGQPTPAPESTFCVNGAVLAHGGQVLSSMSGFGGAMSAQAFSDTPMSSSSGGESDYRYASSVQQMLAWPAMQQLKMHAMDPSVDRDGPGPAIHPCQAASAAVPNQVGRNYHVQHHMHADSLVMTMESDEADRGKRVDVYY</sequence>
<dbReference type="PROSITE" id="PS00463">
    <property type="entry name" value="ZN2_CY6_FUNGAL_1"/>
    <property type="match status" value="1"/>
</dbReference>
<name>A0AAD9I4P4_9PEZI</name>
<keyword evidence="4" id="KW-1185">Reference proteome</keyword>
<dbReference type="InterPro" id="IPR036864">
    <property type="entry name" value="Zn2-C6_fun-type_DNA-bd_sf"/>
</dbReference>
<accession>A0AAD9I4P4</accession>
<feature type="domain" description="Zn(2)-C6 fungal-type" evidence="2">
    <location>
        <begin position="30"/>
        <end position="60"/>
    </location>
</feature>
<dbReference type="PANTHER" id="PTHR47785">
    <property type="entry name" value="ZN(II)2CYS6 TRANSCRIPTION FACTOR (EUROFUNG)-RELATED-RELATED"/>
    <property type="match status" value="1"/>
</dbReference>
<gene>
    <name evidence="3" type="ORF">P8C59_005637</name>
</gene>
<dbReference type="SUPFAM" id="SSF57701">
    <property type="entry name" value="Zn2/Cys6 DNA-binding domain"/>
    <property type="match status" value="1"/>
</dbReference>